<evidence type="ECO:0000259" key="2">
    <source>
        <dbReference type="PROSITE" id="PS50011"/>
    </source>
</evidence>
<gene>
    <name evidence="3" type="ORF">F3Y22_tig00110332pilonHSYRG00758</name>
</gene>
<evidence type="ECO:0000313" key="4">
    <source>
        <dbReference type="Proteomes" id="UP000436088"/>
    </source>
</evidence>
<dbReference type="GO" id="GO:0004672">
    <property type="term" value="F:protein kinase activity"/>
    <property type="evidence" value="ECO:0007669"/>
    <property type="project" value="InterPro"/>
</dbReference>
<dbReference type="PANTHER" id="PTHR47976">
    <property type="entry name" value="G-TYPE LECTIN S-RECEPTOR-LIKE SERINE/THREONINE-PROTEIN KINASE SD2-5"/>
    <property type="match status" value="1"/>
</dbReference>
<dbReference type="Proteomes" id="UP000436088">
    <property type="component" value="Unassembled WGS sequence"/>
</dbReference>
<dbReference type="PROSITE" id="PS50011">
    <property type="entry name" value="PROTEIN_KINASE_DOM"/>
    <property type="match status" value="1"/>
</dbReference>
<evidence type="ECO:0000256" key="1">
    <source>
        <dbReference type="ARBA" id="ARBA00022729"/>
    </source>
</evidence>
<protein>
    <recommendedName>
        <fullName evidence="2">Protein kinase domain-containing protein</fullName>
    </recommendedName>
</protein>
<name>A0A6A3B1B5_HIBSY</name>
<dbReference type="EMBL" id="VEPZ02000937">
    <property type="protein sequence ID" value="KAE8709022.1"/>
    <property type="molecule type" value="Genomic_DNA"/>
</dbReference>
<sequence length="127" mass="14796">MKNIIFDIAKGLSYLHQDCNQKIIHLDIKPENILLDENFNAKLSTMIRKDQSQVITTMRGTPGYMAPEWFISVITEKADVYSFEILCGRRNIDGSRQENDRHLLELLKRKLEEGQLVELVDKRSDDM</sequence>
<dbReference type="InterPro" id="IPR008271">
    <property type="entry name" value="Ser/Thr_kinase_AS"/>
</dbReference>
<dbReference type="InterPro" id="IPR011009">
    <property type="entry name" value="Kinase-like_dom_sf"/>
</dbReference>
<dbReference type="SUPFAM" id="SSF56112">
    <property type="entry name" value="Protein kinase-like (PK-like)"/>
    <property type="match status" value="1"/>
</dbReference>
<dbReference type="InterPro" id="IPR000719">
    <property type="entry name" value="Prot_kinase_dom"/>
</dbReference>
<dbReference type="AlphaFoldDB" id="A0A6A3B1B5"/>
<accession>A0A6A3B1B5</accession>
<feature type="domain" description="Protein kinase" evidence="2">
    <location>
        <begin position="1"/>
        <end position="127"/>
    </location>
</feature>
<organism evidence="3 4">
    <name type="scientific">Hibiscus syriacus</name>
    <name type="common">Rose of Sharon</name>
    <dbReference type="NCBI Taxonomy" id="106335"/>
    <lineage>
        <taxon>Eukaryota</taxon>
        <taxon>Viridiplantae</taxon>
        <taxon>Streptophyta</taxon>
        <taxon>Embryophyta</taxon>
        <taxon>Tracheophyta</taxon>
        <taxon>Spermatophyta</taxon>
        <taxon>Magnoliopsida</taxon>
        <taxon>eudicotyledons</taxon>
        <taxon>Gunneridae</taxon>
        <taxon>Pentapetalae</taxon>
        <taxon>rosids</taxon>
        <taxon>malvids</taxon>
        <taxon>Malvales</taxon>
        <taxon>Malvaceae</taxon>
        <taxon>Malvoideae</taxon>
        <taxon>Hibiscus</taxon>
    </lineage>
</organism>
<dbReference type="InterPro" id="IPR051343">
    <property type="entry name" value="G-type_lectin_kinases/EP1-like"/>
</dbReference>
<dbReference type="PROSITE" id="PS00108">
    <property type="entry name" value="PROTEIN_KINASE_ST"/>
    <property type="match status" value="1"/>
</dbReference>
<dbReference type="Gene3D" id="1.10.510.10">
    <property type="entry name" value="Transferase(Phosphotransferase) domain 1"/>
    <property type="match status" value="1"/>
</dbReference>
<dbReference type="OrthoDB" id="5857966at2759"/>
<keyword evidence="4" id="KW-1185">Reference proteome</keyword>
<proteinExistence type="predicted"/>
<evidence type="ECO:0000313" key="3">
    <source>
        <dbReference type="EMBL" id="KAE8709022.1"/>
    </source>
</evidence>
<dbReference type="GO" id="GO:0005524">
    <property type="term" value="F:ATP binding"/>
    <property type="evidence" value="ECO:0007669"/>
    <property type="project" value="InterPro"/>
</dbReference>
<reference evidence="3" key="1">
    <citation type="submission" date="2019-09" db="EMBL/GenBank/DDBJ databases">
        <title>Draft genome information of white flower Hibiscus syriacus.</title>
        <authorList>
            <person name="Kim Y.-M."/>
        </authorList>
    </citation>
    <scope>NUCLEOTIDE SEQUENCE [LARGE SCALE GENOMIC DNA]</scope>
    <source>
        <strain evidence="3">YM2019G1</strain>
    </source>
</reference>
<dbReference type="PANTHER" id="PTHR47976:SF30">
    <property type="entry name" value="RECEPTOR-LIKE SERINE_THREONINE-PROTEIN KINASE"/>
    <property type="match status" value="1"/>
</dbReference>
<dbReference type="Pfam" id="PF00069">
    <property type="entry name" value="Pkinase"/>
    <property type="match status" value="1"/>
</dbReference>
<comment type="caution">
    <text evidence="3">The sequence shown here is derived from an EMBL/GenBank/DDBJ whole genome shotgun (WGS) entry which is preliminary data.</text>
</comment>
<keyword evidence="1" id="KW-0732">Signal</keyword>